<protein>
    <recommendedName>
        <fullName evidence="3">C2H2-type domain-containing protein</fullName>
    </recommendedName>
</protein>
<comment type="caution">
    <text evidence="1">The sequence shown here is derived from an EMBL/GenBank/DDBJ whole genome shotgun (WGS) entry which is preliminary data.</text>
</comment>
<dbReference type="HOGENOM" id="CLU_1355103_0_0_1"/>
<dbReference type="OrthoDB" id="3308150at2759"/>
<reference evidence="1 2" key="1">
    <citation type="journal article" date="2011" name="PLoS Pathog.">
        <title>Endophytic Life Strategies Decoded by Genome and Transcriptome Analyses of the Mutualistic Root Symbiont Piriformospora indica.</title>
        <authorList>
            <person name="Zuccaro A."/>
            <person name="Lahrmann U."/>
            <person name="Guldener U."/>
            <person name="Langen G."/>
            <person name="Pfiffi S."/>
            <person name="Biedenkopf D."/>
            <person name="Wong P."/>
            <person name="Samans B."/>
            <person name="Grimm C."/>
            <person name="Basiewicz M."/>
            <person name="Murat C."/>
            <person name="Martin F."/>
            <person name="Kogel K.H."/>
        </authorList>
    </citation>
    <scope>NUCLEOTIDE SEQUENCE [LARGE SCALE GENOMIC DNA]</scope>
    <source>
        <strain evidence="1 2">DSM 11827</strain>
    </source>
</reference>
<dbReference type="InParanoid" id="G4TH51"/>
<organism evidence="1 2">
    <name type="scientific">Serendipita indica (strain DSM 11827)</name>
    <name type="common">Root endophyte fungus</name>
    <name type="synonym">Piriformospora indica</name>
    <dbReference type="NCBI Taxonomy" id="1109443"/>
    <lineage>
        <taxon>Eukaryota</taxon>
        <taxon>Fungi</taxon>
        <taxon>Dikarya</taxon>
        <taxon>Basidiomycota</taxon>
        <taxon>Agaricomycotina</taxon>
        <taxon>Agaricomycetes</taxon>
        <taxon>Sebacinales</taxon>
        <taxon>Serendipitaceae</taxon>
        <taxon>Serendipita</taxon>
    </lineage>
</organism>
<name>G4TH51_SERID</name>
<accession>G4TH51</accession>
<evidence type="ECO:0000313" key="2">
    <source>
        <dbReference type="Proteomes" id="UP000007148"/>
    </source>
</evidence>
<evidence type="ECO:0000313" key="1">
    <source>
        <dbReference type="EMBL" id="CCA70634.1"/>
    </source>
</evidence>
<proteinExistence type="predicted"/>
<dbReference type="Proteomes" id="UP000007148">
    <property type="component" value="Unassembled WGS sequence"/>
</dbReference>
<keyword evidence="2" id="KW-1185">Reference proteome</keyword>
<dbReference type="EMBL" id="CAFZ01000089">
    <property type="protein sequence ID" value="CCA70634.1"/>
    <property type="molecule type" value="Genomic_DNA"/>
</dbReference>
<gene>
    <name evidence="1" type="ORF">PIIN_04570</name>
</gene>
<dbReference type="AlphaFoldDB" id="G4TH51"/>
<sequence>MFSDLDSHIGYHNSTSWPAYNHTDIAPYMPPSQAIHSGYPRTDLSSLMGDIDSLARSITPPVQGIDPFHDGFFVPPNTDLVALLEDSTNPTNATPMISAVHGHGLPSASPSHSMTLASQNDRPTCPHCGGTHPRPVRYRACRNKHLGLRPFACAGECGEPTCVKTFASAERKKAHTRGRVICDKCGKLGWKKNQARHRESCF</sequence>
<evidence type="ECO:0008006" key="3">
    <source>
        <dbReference type="Google" id="ProtNLM"/>
    </source>
</evidence>